<protein>
    <submittedName>
        <fullName evidence="1">Uncharacterized protein</fullName>
    </submittedName>
</protein>
<comment type="caution">
    <text evidence="1">The sequence shown here is derived from an EMBL/GenBank/DDBJ whole genome shotgun (WGS) entry which is preliminary data.</text>
</comment>
<evidence type="ECO:0000313" key="1">
    <source>
        <dbReference type="EMBL" id="RRS02442.1"/>
    </source>
</evidence>
<dbReference type="RefSeq" id="WP_125245049.1">
    <property type="nucleotide sequence ID" value="NZ_RSED01000022.1"/>
</dbReference>
<organism evidence="1 2">
    <name type="scientific">Aquabacterium soli</name>
    <dbReference type="NCBI Taxonomy" id="2493092"/>
    <lineage>
        <taxon>Bacteria</taxon>
        <taxon>Pseudomonadati</taxon>
        <taxon>Pseudomonadota</taxon>
        <taxon>Betaproteobacteria</taxon>
        <taxon>Burkholderiales</taxon>
        <taxon>Aquabacterium</taxon>
    </lineage>
</organism>
<proteinExistence type="predicted"/>
<dbReference type="EMBL" id="RSED01000022">
    <property type="protein sequence ID" value="RRS02442.1"/>
    <property type="molecule type" value="Genomic_DNA"/>
</dbReference>
<dbReference type="OrthoDB" id="333393at2"/>
<accession>A0A3R8U137</accession>
<dbReference type="AlphaFoldDB" id="A0A3R8U137"/>
<reference evidence="1 2" key="1">
    <citation type="submission" date="2018-12" db="EMBL/GenBank/DDBJ databases">
        <title>The whole draft genome of Aquabacterium sp. SJQ9.</title>
        <authorList>
            <person name="Sun L."/>
            <person name="Gao X."/>
            <person name="Chen W."/>
            <person name="Huang K."/>
        </authorList>
    </citation>
    <scope>NUCLEOTIDE SEQUENCE [LARGE SCALE GENOMIC DNA]</scope>
    <source>
        <strain evidence="1 2">SJQ9</strain>
    </source>
</reference>
<evidence type="ECO:0000313" key="2">
    <source>
        <dbReference type="Proteomes" id="UP000269265"/>
    </source>
</evidence>
<keyword evidence="2" id="KW-1185">Reference proteome</keyword>
<gene>
    <name evidence="1" type="ORF">EIP75_20445</name>
</gene>
<dbReference type="Proteomes" id="UP000269265">
    <property type="component" value="Unassembled WGS sequence"/>
</dbReference>
<sequence length="278" mass="32246">MSALHKSKIYTRYHPLKHIAVQDVREMFKVFCRYYENTSLEQFISDLNRKSGAFIIRRKIDDAIVGFSTMGIYHMEVDGKKIRGIFSGDTILEKEYWGNRAMNAAFVKRLVWEAIKDPFTPQYWFLISKGYKTFLLLTRNFPDYYPHPEHDNPHMKHIVEAYCDKLFPGKLDRDAMVLDFGEGSNCLKSDVTPISAAQRTETDIAFFEQRNPQWERGTELPCVGRADLVTFFQVIAPQVLKLLFKPSRSGAGWRRRLANQWSDSSFGKAVARHRATMG</sequence>
<name>A0A3R8U137_9BURK</name>